<protein>
    <submittedName>
        <fullName evidence="1">Uncharacterized protein</fullName>
    </submittedName>
</protein>
<evidence type="ECO:0000313" key="2">
    <source>
        <dbReference type="Proteomes" id="UP000054776"/>
    </source>
</evidence>
<evidence type="ECO:0000313" key="1">
    <source>
        <dbReference type="EMBL" id="KRY04792.1"/>
    </source>
</evidence>
<name>A0A0V0YXD9_TRISP</name>
<sequence>MGTDTAECTSSDTEFVLYPKSMGAITSLHRDVKPGNNIFLISQSSQRVLCL</sequence>
<reference evidence="1 2" key="1">
    <citation type="submission" date="2015-01" db="EMBL/GenBank/DDBJ databases">
        <title>Evolution of Trichinella species and genotypes.</title>
        <authorList>
            <person name="Korhonen P.K."/>
            <person name="Edoardo P."/>
            <person name="Giuseppe L.R."/>
            <person name="Gasser R.B."/>
        </authorList>
    </citation>
    <scope>NUCLEOTIDE SEQUENCE [LARGE SCALE GENOMIC DNA]</scope>
    <source>
        <strain evidence="1">ISS3</strain>
    </source>
</reference>
<keyword evidence="2" id="KW-1185">Reference proteome</keyword>
<proteinExistence type="predicted"/>
<gene>
    <name evidence="1" type="ORF">T01_9509</name>
</gene>
<dbReference type="EMBL" id="JYDH01004060">
    <property type="protein sequence ID" value="KRY04792.1"/>
    <property type="molecule type" value="Genomic_DNA"/>
</dbReference>
<comment type="caution">
    <text evidence="1">The sequence shown here is derived from an EMBL/GenBank/DDBJ whole genome shotgun (WGS) entry which is preliminary data.</text>
</comment>
<dbReference type="InParanoid" id="A0A0V0YXD9"/>
<accession>A0A0V0YXD9</accession>
<dbReference type="Proteomes" id="UP000054776">
    <property type="component" value="Unassembled WGS sequence"/>
</dbReference>
<dbReference type="AlphaFoldDB" id="A0A0V0YXD9"/>
<organism evidence="1 2">
    <name type="scientific">Trichinella spiralis</name>
    <name type="common">Trichina worm</name>
    <dbReference type="NCBI Taxonomy" id="6334"/>
    <lineage>
        <taxon>Eukaryota</taxon>
        <taxon>Metazoa</taxon>
        <taxon>Ecdysozoa</taxon>
        <taxon>Nematoda</taxon>
        <taxon>Enoplea</taxon>
        <taxon>Dorylaimia</taxon>
        <taxon>Trichinellida</taxon>
        <taxon>Trichinellidae</taxon>
        <taxon>Trichinella</taxon>
    </lineage>
</organism>